<gene>
    <name evidence="3" type="ORF">DEBURN_LOCUS6201</name>
</gene>
<feature type="compositionally biased region" description="Basic and acidic residues" evidence="1">
    <location>
        <begin position="14"/>
        <end position="25"/>
    </location>
</feature>
<dbReference type="Proteomes" id="UP000789706">
    <property type="component" value="Unassembled WGS sequence"/>
</dbReference>
<dbReference type="Gene3D" id="3.30.1640.10">
    <property type="entry name" value="mini-chromosome maintenance (MCM) complex, chain A, domain 1"/>
    <property type="match status" value="1"/>
</dbReference>
<evidence type="ECO:0000313" key="3">
    <source>
        <dbReference type="EMBL" id="CAG8532299.1"/>
    </source>
</evidence>
<proteinExistence type="predicted"/>
<name>A0A9N9AH28_9GLOM</name>
<comment type="caution">
    <text evidence="3">The sequence shown here is derived from an EMBL/GenBank/DDBJ whole genome shotgun (WGS) entry which is preliminary data.</text>
</comment>
<protein>
    <submittedName>
        <fullName evidence="3">3585_t:CDS:1</fullName>
    </submittedName>
</protein>
<organism evidence="3 4">
    <name type="scientific">Diversispora eburnea</name>
    <dbReference type="NCBI Taxonomy" id="1213867"/>
    <lineage>
        <taxon>Eukaryota</taxon>
        <taxon>Fungi</taxon>
        <taxon>Fungi incertae sedis</taxon>
        <taxon>Mucoromycota</taxon>
        <taxon>Glomeromycotina</taxon>
        <taxon>Glomeromycetes</taxon>
        <taxon>Diversisporales</taxon>
        <taxon>Diversisporaceae</taxon>
        <taxon>Diversispora</taxon>
    </lineage>
</organism>
<dbReference type="Pfam" id="PF14551">
    <property type="entry name" value="MCM_N"/>
    <property type="match status" value="1"/>
</dbReference>
<sequence>MNFIGSNVQSQAEEVGRNNKKNEKKGNRKKKFLDVTQKAQDEFASEYAYIFMDFIEDYYEDDLSYRPYLNQLAFMHDNNKRTLYVDFGHISRYNKSLTLTKAITEQYYRLEPYLRKVVEILMKYYFSPDKVHKEVSSEKVIEENVQNMVDDTINDAPDVQDTIKNTVEND</sequence>
<feature type="region of interest" description="Disordered" evidence="1">
    <location>
        <begin position="1"/>
        <end position="29"/>
    </location>
</feature>
<evidence type="ECO:0000259" key="2">
    <source>
        <dbReference type="Pfam" id="PF14551"/>
    </source>
</evidence>
<dbReference type="SUPFAM" id="SSF50249">
    <property type="entry name" value="Nucleic acid-binding proteins"/>
    <property type="match status" value="1"/>
</dbReference>
<feature type="domain" description="MCM N-terminal" evidence="2">
    <location>
        <begin position="51"/>
        <end position="133"/>
    </location>
</feature>
<keyword evidence="4" id="KW-1185">Reference proteome</keyword>
<dbReference type="InterPro" id="IPR012340">
    <property type="entry name" value="NA-bd_OB-fold"/>
</dbReference>
<feature type="non-terminal residue" evidence="3">
    <location>
        <position position="170"/>
    </location>
</feature>
<evidence type="ECO:0000256" key="1">
    <source>
        <dbReference type="SAM" id="MobiDB-lite"/>
    </source>
</evidence>
<feature type="compositionally biased region" description="Polar residues" evidence="1">
    <location>
        <begin position="1"/>
        <end position="12"/>
    </location>
</feature>
<evidence type="ECO:0000313" key="4">
    <source>
        <dbReference type="Proteomes" id="UP000789706"/>
    </source>
</evidence>
<dbReference type="OrthoDB" id="2157809at2759"/>
<reference evidence="3" key="1">
    <citation type="submission" date="2021-06" db="EMBL/GenBank/DDBJ databases">
        <authorList>
            <person name="Kallberg Y."/>
            <person name="Tangrot J."/>
            <person name="Rosling A."/>
        </authorList>
    </citation>
    <scope>NUCLEOTIDE SEQUENCE</scope>
    <source>
        <strain evidence="3">AZ414A</strain>
    </source>
</reference>
<dbReference type="InterPro" id="IPR027925">
    <property type="entry name" value="MCM_N"/>
</dbReference>
<accession>A0A9N9AH28</accession>
<dbReference type="AlphaFoldDB" id="A0A9N9AH28"/>
<dbReference type="EMBL" id="CAJVPK010000615">
    <property type="protein sequence ID" value="CAG8532299.1"/>
    <property type="molecule type" value="Genomic_DNA"/>
</dbReference>